<dbReference type="STRING" id="5599.A0A177D5Q1"/>
<dbReference type="EC" id="1.1.1.22" evidence="3"/>
<dbReference type="InterPro" id="IPR017476">
    <property type="entry name" value="UDP-Glc/GDP-Man"/>
</dbReference>
<dbReference type="Gene3D" id="3.40.50.720">
    <property type="entry name" value="NAD(P)-binding Rossmann-like Domain"/>
    <property type="match status" value="2"/>
</dbReference>
<organism evidence="12 13">
    <name type="scientific">Alternaria alternata</name>
    <name type="common">Alternaria rot fungus</name>
    <name type="synonym">Torula alternata</name>
    <dbReference type="NCBI Taxonomy" id="5599"/>
    <lineage>
        <taxon>Eukaryota</taxon>
        <taxon>Fungi</taxon>
        <taxon>Dikarya</taxon>
        <taxon>Ascomycota</taxon>
        <taxon>Pezizomycotina</taxon>
        <taxon>Dothideomycetes</taxon>
        <taxon>Pleosporomycetidae</taxon>
        <taxon>Pleosporales</taxon>
        <taxon>Pleosporineae</taxon>
        <taxon>Pleosporaceae</taxon>
        <taxon>Alternaria</taxon>
        <taxon>Alternaria sect. Alternaria</taxon>
        <taxon>Alternaria alternata complex</taxon>
    </lineage>
</organism>
<feature type="compositionally biased region" description="Polar residues" evidence="10">
    <location>
        <begin position="1"/>
        <end position="23"/>
    </location>
</feature>
<dbReference type="FunFam" id="1.20.5.100:FF:000001">
    <property type="entry name" value="UDP-glucose 6-dehydrogenase"/>
    <property type="match status" value="1"/>
</dbReference>
<dbReference type="Proteomes" id="UP000077248">
    <property type="component" value="Unassembled WGS sequence"/>
</dbReference>
<evidence type="ECO:0000256" key="6">
    <source>
        <dbReference type="ARBA" id="ARBA00047473"/>
    </source>
</evidence>
<dbReference type="Gene3D" id="1.20.5.100">
    <property type="entry name" value="Cytochrome c1, transmembrane anchor, C-terminal"/>
    <property type="match status" value="1"/>
</dbReference>
<evidence type="ECO:0000256" key="9">
    <source>
        <dbReference type="PIRSR" id="PIRSR500134-3"/>
    </source>
</evidence>
<evidence type="ECO:0000259" key="11">
    <source>
        <dbReference type="SMART" id="SM00984"/>
    </source>
</evidence>
<dbReference type="VEuPathDB" id="FungiDB:CC77DRAFT_1044467"/>
<dbReference type="InterPro" id="IPR036291">
    <property type="entry name" value="NAD(P)-bd_dom_sf"/>
</dbReference>
<feature type="binding site" evidence="8">
    <location>
        <position position="313"/>
    </location>
    <ligand>
        <name>substrate</name>
    </ligand>
</feature>
<comment type="pathway">
    <text evidence="1">Nucleotide-sugar biosynthesis; UDP-alpha-D-glucuronate biosynthesis; UDP-alpha-D-glucuronate from UDP-alpha-D-glucose: step 1/1.</text>
</comment>
<keyword evidence="4" id="KW-0560">Oxidoreductase</keyword>
<reference evidence="12 13" key="1">
    <citation type="submission" date="2016-05" db="EMBL/GenBank/DDBJ databases">
        <title>Comparative analysis of secretome profiles of manganese(II)-oxidizing ascomycete fungi.</title>
        <authorList>
            <consortium name="DOE Joint Genome Institute"/>
            <person name="Zeiner C.A."/>
            <person name="Purvine S.O."/>
            <person name="Zink E.M."/>
            <person name="Wu S."/>
            <person name="Pasa-Tolic L."/>
            <person name="Chaput D.L."/>
            <person name="Haridas S."/>
            <person name="Grigoriev I.V."/>
            <person name="Santelli C.M."/>
            <person name="Hansel C.M."/>
        </authorList>
    </citation>
    <scope>NUCLEOTIDE SEQUENCE [LARGE SCALE GENOMIC DNA]</scope>
    <source>
        <strain evidence="12 13">SRC1lrK2f</strain>
    </source>
</reference>
<evidence type="ECO:0000313" key="13">
    <source>
        <dbReference type="Proteomes" id="UP000077248"/>
    </source>
</evidence>
<evidence type="ECO:0000256" key="2">
    <source>
        <dbReference type="ARBA" id="ARBA00006601"/>
    </source>
</evidence>
<accession>A0A177D5Q1</accession>
<keyword evidence="5 9" id="KW-0520">NAD</keyword>
<dbReference type="SUPFAM" id="SSF48179">
    <property type="entry name" value="6-phosphogluconate dehydrogenase C-terminal domain-like"/>
    <property type="match status" value="1"/>
</dbReference>
<evidence type="ECO:0000256" key="3">
    <source>
        <dbReference type="ARBA" id="ARBA00012954"/>
    </source>
</evidence>
<dbReference type="InterPro" id="IPR036220">
    <property type="entry name" value="UDP-Glc/GDP-Man_DH_C_sf"/>
</dbReference>
<keyword evidence="13" id="KW-1185">Reference proteome</keyword>
<name>A0A177D5Q1_ALTAL</name>
<feature type="binding site" evidence="9">
    <location>
        <position position="319"/>
    </location>
    <ligand>
        <name>NAD(+)</name>
        <dbReference type="ChEBI" id="CHEBI:57540"/>
    </ligand>
</feature>
<dbReference type="SMART" id="SM00984">
    <property type="entry name" value="UDPG_MGDP_dh_C"/>
    <property type="match status" value="1"/>
</dbReference>
<feature type="binding site" evidence="8">
    <location>
        <position position="379"/>
    </location>
    <ligand>
        <name>substrate</name>
    </ligand>
</feature>
<dbReference type="PANTHER" id="PTHR11374:SF3">
    <property type="entry name" value="UDP-GLUCOSE 6-DEHYDROGENASE"/>
    <property type="match status" value="1"/>
</dbReference>
<dbReference type="UniPathway" id="UPA00038">
    <property type="reaction ID" value="UER00491"/>
</dbReference>
<feature type="active site" description="Nucleophile" evidence="7">
    <location>
        <position position="316"/>
    </location>
</feature>
<dbReference type="InterPro" id="IPR001732">
    <property type="entry name" value="UDP-Glc/GDP-Man_DH_N"/>
</dbReference>
<feature type="binding site" evidence="9">
    <location>
        <position position="133"/>
    </location>
    <ligand>
        <name>NAD(+)</name>
        <dbReference type="ChEBI" id="CHEBI:57540"/>
    </ligand>
</feature>
<dbReference type="AlphaFoldDB" id="A0A177D5Q1"/>
<evidence type="ECO:0000256" key="5">
    <source>
        <dbReference type="ARBA" id="ARBA00023027"/>
    </source>
</evidence>
<feature type="binding site" evidence="8">
    <location>
        <begin position="203"/>
        <end position="206"/>
    </location>
    <ligand>
        <name>substrate</name>
    </ligand>
</feature>
<dbReference type="Pfam" id="PF00984">
    <property type="entry name" value="UDPG_MGDP_dh"/>
    <property type="match status" value="1"/>
</dbReference>
<evidence type="ECO:0000256" key="1">
    <source>
        <dbReference type="ARBA" id="ARBA00004701"/>
    </source>
</evidence>
<feature type="binding site" evidence="9">
    <location>
        <position position="206"/>
    </location>
    <ligand>
        <name>NAD(+)</name>
        <dbReference type="ChEBI" id="CHEBI:57540"/>
    </ligand>
</feature>
<dbReference type="KEGG" id="aalt:CC77DRAFT_1044467"/>
<dbReference type="InterPro" id="IPR014027">
    <property type="entry name" value="UDP-Glc/GDP-Man_DH_C"/>
</dbReference>
<feature type="binding site" evidence="9">
    <location>
        <position position="70"/>
    </location>
    <ligand>
        <name>NAD(+)</name>
        <dbReference type="ChEBI" id="CHEBI:57540"/>
    </ligand>
</feature>
<dbReference type="RefSeq" id="XP_018380267.1">
    <property type="nucleotide sequence ID" value="XM_018527355.1"/>
</dbReference>
<dbReference type="GO" id="GO:0000271">
    <property type="term" value="P:polysaccharide biosynthetic process"/>
    <property type="evidence" value="ECO:0007669"/>
    <property type="project" value="InterPro"/>
</dbReference>
<dbReference type="NCBIfam" id="TIGR03026">
    <property type="entry name" value="NDP-sugDHase"/>
    <property type="match status" value="1"/>
</dbReference>
<evidence type="ECO:0000256" key="4">
    <source>
        <dbReference type="ARBA" id="ARBA00023002"/>
    </source>
</evidence>
<dbReference type="Pfam" id="PF03720">
    <property type="entry name" value="UDPG_MGDP_dh_C"/>
    <property type="match status" value="1"/>
</dbReference>
<dbReference type="InterPro" id="IPR008927">
    <property type="entry name" value="6-PGluconate_DH-like_C_sf"/>
</dbReference>
<dbReference type="GO" id="GO:0006024">
    <property type="term" value="P:glycosaminoglycan biosynthetic process"/>
    <property type="evidence" value="ECO:0007669"/>
    <property type="project" value="TreeGrafter"/>
</dbReference>
<comment type="similarity">
    <text evidence="2">Belongs to the UDP-glucose/GDP-mannose dehydrogenase family.</text>
</comment>
<gene>
    <name evidence="12" type="ORF">CC77DRAFT_1044467</name>
</gene>
<dbReference type="InterPro" id="IPR014026">
    <property type="entry name" value="UDP-Glc/GDP-Man_DH_dimer"/>
</dbReference>
<dbReference type="PANTHER" id="PTHR11374">
    <property type="entry name" value="UDP-GLUCOSE DEHYDROGENASE/UDP-MANNAC DEHYDROGENASE"/>
    <property type="match status" value="1"/>
</dbReference>
<dbReference type="GO" id="GO:0003979">
    <property type="term" value="F:UDP-glucose 6-dehydrogenase activity"/>
    <property type="evidence" value="ECO:0007669"/>
    <property type="project" value="UniProtKB-EC"/>
</dbReference>
<feature type="domain" description="UDP-glucose/GDP-mannose dehydrogenase C-terminal" evidence="11">
    <location>
        <begin position="372"/>
        <end position="476"/>
    </location>
</feature>
<dbReference type="SUPFAM" id="SSF51735">
    <property type="entry name" value="NAD(P)-binding Rossmann-fold domains"/>
    <property type="match status" value="1"/>
</dbReference>
<dbReference type="PIRSF" id="PIRSF500134">
    <property type="entry name" value="UDPglc_DH_bac"/>
    <property type="match status" value="1"/>
</dbReference>
<dbReference type="SUPFAM" id="SSF52413">
    <property type="entry name" value="UDP-glucose/GDP-mannose dehydrogenase C-terminal domain"/>
    <property type="match status" value="1"/>
</dbReference>
<sequence>MDAKTPTISSILDSLSTPGTSTTEESDHELMQISNICYVGAGYVGGTNAAVTALTNPEIQVNVVDIDESKIAHWNSNHLPINEAGLDVVVRIARDGLYQKTTGRSTRLANLGFSAHLAQHVSEADMIFLAVSTPTKTFGQGAGSAIDIADLKSAVEIIAAEAKPGAIIVEKSTVPCKTVDMIKGVLQYLRPGVPFEVLSNPEFLTEGTAIADLLRPSRILIGSQKTSTGLAAAEKLAALYHWIPPKKILQMTQWSAELSKLVSNAFLAQRISSINTISAICEATGTDIADVSHAIGLDSRIGCDYLQSGLGFGGSCLKKDTLSLSYLAEALHLPEVASYWRSVIDVNVWQVDRFVSKVVESFHGTLRSEKLAIFGFAFKENTSDARDSQSIQVIQRLLEERPGRITIYDPGCDPYLLDIQLSQSFRGSKCPLKACSNPYQACDGASAVLILTPWAAFSYPPAPLDRSKKTKVNYDDILVTHPDGYVKLTLPGVVENQEGYLKSGPACPGGCSRCSLVDEQQHQGPCNQHVEWERIVNCMRSPKWVFDARQQVEVEELAQLGCSVFSLGRSETYLG</sequence>
<feature type="region of interest" description="Disordered" evidence="10">
    <location>
        <begin position="1"/>
        <end position="27"/>
    </location>
</feature>
<feature type="binding site" evidence="8">
    <location>
        <position position="260"/>
    </location>
    <ligand>
        <name>substrate</name>
    </ligand>
</feature>
<proteinExistence type="inferred from homology"/>
<evidence type="ECO:0000256" key="7">
    <source>
        <dbReference type="PIRSR" id="PIRSR500134-1"/>
    </source>
</evidence>
<evidence type="ECO:0000313" key="12">
    <source>
        <dbReference type="EMBL" id="OAG14846.1"/>
    </source>
</evidence>
<comment type="catalytic activity">
    <reaction evidence="6">
        <text>UDP-alpha-D-glucose + 2 NAD(+) + H2O = UDP-alpha-D-glucuronate + 2 NADH + 3 H(+)</text>
        <dbReference type="Rhea" id="RHEA:23596"/>
        <dbReference type="ChEBI" id="CHEBI:15377"/>
        <dbReference type="ChEBI" id="CHEBI:15378"/>
        <dbReference type="ChEBI" id="CHEBI:57540"/>
        <dbReference type="ChEBI" id="CHEBI:57945"/>
        <dbReference type="ChEBI" id="CHEBI:58052"/>
        <dbReference type="ChEBI" id="CHEBI:58885"/>
        <dbReference type="EC" id="1.1.1.22"/>
    </reaction>
</comment>
<dbReference type="GO" id="GO:0006065">
    <property type="term" value="P:UDP-glucuronate biosynthetic process"/>
    <property type="evidence" value="ECO:0007669"/>
    <property type="project" value="UniProtKB-UniPathway"/>
</dbReference>
<protein>
    <recommendedName>
        <fullName evidence="3">UDP-glucose 6-dehydrogenase</fullName>
        <ecNumber evidence="3">1.1.1.22</ecNumber>
    </recommendedName>
</protein>
<dbReference type="PIRSF" id="PIRSF000124">
    <property type="entry name" value="UDPglc_GDPman_dh"/>
    <property type="match status" value="1"/>
</dbReference>
<feature type="binding site" evidence="9">
    <location>
        <position position="65"/>
    </location>
    <ligand>
        <name>NAD(+)</name>
        <dbReference type="ChEBI" id="CHEBI:57540"/>
    </ligand>
</feature>
<dbReference type="InterPro" id="IPR028357">
    <property type="entry name" value="UDPglc_DH_bac"/>
</dbReference>
<dbReference type="EMBL" id="KV441497">
    <property type="protein sequence ID" value="OAG14846.1"/>
    <property type="molecule type" value="Genomic_DNA"/>
</dbReference>
<evidence type="ECO:0000256" key="8">
    <source>
        <dbReference type="PIRSR" id="PIRSR500134-2"/>
    </source>
</evidence>
<feature type="binding site" evidence="9">
    <location>
        <position position="173"/>
    </location>
    <ligand>
        <name>NAD(+)</name>
        <dbReference type="ChEBI" id="CHEBI:57540"/>
    </ligand>
</feature>
<dbReference type="InterPro" id="IPR028356">
    <property type="entry name" value="UDPglc_DH_euk"/>
</dbReference>
<dbReference type="GO" id="GO:0051287">
    <property type="term" value="F:NAD binding"/>
    <property type="evidence" value="ECO:0007669"/>
    <property type="project" value="InterPro"/>
</dbReference>
<dbReference type="GeneID" id="29112949"/>
<feature type="binding site" evidence="9">
    <location>
        <position position="386"/>
    </location>
    <ligand>
        <name>NAD(+)</name>
        <dbReference type="ChEBI" id="CHEBI:57540"/>
    </ligand>
</feature>
<evidence type="ECO:0000256" key="10">
    <source>
        <dbReference type="SAM" id="MobiDB-lite"/>
    </source>
</evidence>
<dbReference type="GO" id="GO:0005634">
    <property type="term" value="C:nucleus"/>
    <property type="evidence" value="ECO:0007669"/>
    <property type="project" value="TreeGrafter"/>
</dbReference>
<dbReference type="Pfam" id="PF03721">
    <property type="entry name" value="UDPG_MGDP_dh_N"/>
    <property type="match status" value="1"/>
</dbReference>
<feature type="binding site" evidence="8">
    <location>
        <begin position="305"/>
        <end position="309"/>
    </location>
    <ligand>
        <name>substrate</name>
    </ligand>
</feature>